<dbReference type="EMBL" id="MTKT01002011">
    <property type="protein sequence ID" value="OWM82634.1"/>
    <property type="molecule type" value="Genomic_DNA"/>
</dbReference>
<dbReference type="GeneID" id="116208808"/>
<sequence>MAMIPAKLFLSDLFFSSSLLDAKSSDPEFATSTSPEQLGLNTQKLTHIRFFLHERNNAPNQTAVQVAQAATTSQSPSFFGAVAVIDDLLTEGPDMGSKLIGRLQGMTASADQSEIALLMATNFVFTAGKYNGSTLTMLGRNRLGAPLRELPIVGGTGHFRFARGYVKTSTRMLDRKTGIVLAEYNLYVLHYY</sequence>
<keyword evidence="4" id="KW-0732">Signal</keyword>
<comment type="subunit">
    <text evidence="2 4">Homodimer.</text>
</comment>
<dbReference type="AlphaFoldDB" id="A0A218XCI2"/>
<dbReference type="Gene3D" id="2.40.480.10">
    <property type="entry name" value="Allene oxide cyclase-like"/>
    <property type="match status" value="1"/>
</dbReference>
<gene>
    <name evidence="5" type="ORF">CDL15_Pgr002209</name>
    <name evidence="6" type="ORF">CRG98_046816</name>
</gene>
<accession>A0A218XCI2</accession>
<evidence type="ECO:0000313" key="7">
    <source>
        <dbReference type="Proteomes" id="UP000197138"/>
    </source>
</evidence>
<reference evidence="7" key="1">
    <citation type="journal article" date="2017" name="Plant J.">
        <title>The pomegranate (Punica granatum L.) genome and the genomics of punicalagin biosynthesis.</title>
        <authorList>
            <person name="Qin G."/>
            <person name="Xu C."/>
            <person name="Ming R."/>
            <person name="Tang H."/>
            <person name="Guyot R."/>
            <person name="Kramer E.M."/>
            <person name="Hu Y."/>
            <person name="Yi X."/>
            <person name="Qi Y."/>
            <person name="Xu X."/>
            <person name="Gao Z."/>
            <person name="Pan H."/>
            <person name="Jian J."/>
            <person name="Tian Y."/>
            <person name="Yue Z."/>
            <person name="Xu Y."/>
        </authorList>
    </citation>
    <scope>NUCLEOTIDE SEQUENCE [LARGE SCALE GENOMIC DNA]</scope>
    <source>
        <strain evidence="7">cv. Dabenzi</strain>
    </source>
</reference>
<evidence type="ECO:0000313" key="5">
    <source>
        <dbReference type="EMBL" id="OWM82634.1"/>
    </source>
</evidence>
<dbReference type="GO" id="GO:0048046">
    <property type="term" value="C:apoplast"/>
    <property type="evidence" value="ECO:0007669"/>
    <property type="project" value="UniProtKB-SubCell"/>
</dbReference>
<comment type="caution">
    <text evidence="5">The sequence shown here is derived from an EMBL/GenBank/DDBJ whole genome shotgun (WGS) entry which is preliminary data.</text>
</comment>
<keyword evidence="8" id="KW-1185">Reference proteome</keyword>
<comment type="similarity">
    <text evidence="1 4">Belongs to the plant dirigent protein family.</text>
</comment>
<dbReference type="STRING" id="22663.A0A218XCI2"/>
<proteinExistence type="inferred from homology"/>
<keyword evidence="3 4" id="KW-0964">Secreted</keyword>
<dbReference type="Pfam" id="PF03018">
    <property type="entry name" value="Dirigent"/>
    <property type="match status" value="1"/>
</dbReference>
<feature type="chain" id="PRO_5013981619" description="Dirigent protein" evidence="4">
    <location>
        <begin position="25"/>
        <end position="192"/>
    </location>
</feature>
<feature type="signal peptide" evidence="4">
    <location>
        <begin position="1"/>
        <end position="24"/>
    </location>
</feature>
<dbReference type="OrthoDB" id="1864232at2759"/>
<dbReference type="PANTHER" id="PTHR21495">
    <property type="entry name" value="NUCLEOPORIN-RELATED"/>
    <property type="match status" value="1"/>
</dbReference>
<name>A0A218XCI2_PUNGR</name>
<evidence type="ECO:0000256" key="3">
    <source>
        <dbReference type="ARBA" id="ARBA00022525"/>
    </source>
</evidence>
<protein>
    <recommendedName>
        <fullName evidence="4">Dirigent protein</fullName>
    </recommendedName>
</protein>
<evidence type="ECO:0000256" key="1">
    <source>
        <dbReference type="ARBA" id="ARBA00010746"/>
    </source>
</evidence>
<reference evidence="5" key="2">
    <citation type="submission" date="2017-06" db="EMBL/GenBank/DDBJ databases">
        <title>The pomegranate genome and the genomics of punicalagin biosynthesis.</title>
        <authorList>
            <person name="Xu C."/>
        </authorList>
    </citation>
    <scope>NUCLEOTIDE SEQUENCE [LARGE SCALE GENOMIC DNA]</scope>
    <source>
        <tissue evidence="5">Fresh leaf</tissue>
    </source>
</reference>
<dbReference type="InterPro" id="IPR004265">
    <property type="entry name" value="Dirigent"/>
</dbReference>
<comment type="function">
    <text evidence="4">Dirigent proteins impart stereoselectivity on the phenoxy radical-coupling reaction, yielding optically active lignans from two molecules of coniferyl alcohol in the biosynthesis of lignans, flavonolignans, and alkaloids and thus plays a central role in plant secondary metabolism.</text>
</comment>
<dbReference type="EMBL" id="PGOL01007327">
    <property type="protein sequence ID" value="PKI32823.1"/>
    <property type="molecule type" value="Genomic_DNA"/>
</dbReference>
<evidence type="ECO:0000313" key="8">
    <source>
        <dbReference type="Proteomes" id="UP000233551"/>
    </source>
</evidence>
<keyword evidence="4" id="KW-0052">Apoplast</keyword>
<dbReference type="Proteomes" id="UP000197138">
    <property type="component" value="Unassembled WGS sequence"/>
</dbReference>
<evidence type="ECO:0000256" key="2">
    <source>
        <dbReference type="ARBA" id="ARBA00011738"/>
    </source>
</evidence>
<evidence type="ECO:0000256" key="4">
    <source>
        <dbReference type="RuleBase" id="RU363099"/>
    </source>
</evidence>
<evidence type="ECO:0000313" key="6">
    <source>
        <dbReference type="EMBL" id="PKI32823.1"/>
    </source>
</evidence>
<dbReference type="GO" id="GO:0009699">
    <property type="term" value="P:phenylpropanoid biosynthetic process"/>
    <property type="evidence" value="ECO:0007669"/>
    <property type="project" value="UniProtKB-ARBA"/>
</dbReference>
<comment type="subcellular location">
    <subcellularLocation>
        <location evidence="4">Secreted</location>
        <location evidence="4">Extracellular space</location>
        <location evidence="4">Apoplast</location>
    </subcellularLocation>
</comment>
<dbReference type="Proteomes" id="UP000233551">
    <property type="component" value="Unassembled WGS sequence"/>
</dbReference>
<dbReference type="InterPro" id="IPR044859">
    <property type="entry name" value="Allene_oxi_cyc_Dirigent"/>
</dbReference>
<organism evidence="5 7">
    <name type="scientific">Punica granatum</name>
    <name type="common">Pomegranate</name>
    <dbReference type="NCBI Taxonomy" id="22663"/>
    <lineage>
        <taxon>Eukaryota</taxon>
        <taxon>Viridiplantae</taxon>
        <taxon>Streptophyta</taxon>
        <taxon>Embryophyta</taxon>
        <taxon>Tracheophyta</taxon>
        <taxon>Spermatophyta</taxon>
        <taxon>Magnoliopsida</taxon>
        <taxon>eudicotyledons</taxon>
        <taxon>Gunneridae</taxon>
        <taxon>Pentapetalae</taxon>
        <taxon>rosids</taxon>
        <taxon>malvids</taxon>
        <taxon>Myrtales</taxon>
        <taxon>Lythraceae</taxon>
        <taxon>Punica</taxon>
    </lineage>
</organism>
<reference evidence="6 8" key="3">
    <citation type="submission" date="2017-11" db="EMBL/GenBank/DDBJ databases">
        <title>De-novo sequencing of pomegranate (Punica granatum L.) genome.</title>
        <authorList>
            <person name="Akparov Z."/>
            <person name="Amiraslanov A."/>
            <person name="Hajiyeva S."/>
            <person name="Abbasov M."/>
            <person name="Kaur K."/>
            <person name="Hamwieh A."/>
            <person name="Solovyev V."/>
            <person name="Salamov A."/>
            <person name="Braich B."/>
            <person name="Kosarev P."/>
            <person name="Mahmoud A."/>
            <person name="Hajiyev E."/>
            <person name="Babayeva S."/>
            <person name="Izzatullayeva V."/>
            <person name="Mammadov A."/>
            <person name="Mammadov A."/>
            <person name="Sharifova S."/>
            <person name="Ojaghi J."/>
            <person name="Eynullazada K."/>
            <person name="Bayramov B."/>
            <person name="Abdulazimova A."/>
            <person name="Shahmuradov I."/>
        </authorList>
    </citation>
    <scope>NUCLEOTIDE SEQUENCE [LARGE SCALE GENOMIC DNA]</scope>
    <source>
        <strain evidence="6">AG2017</strain>
        <strain evidence="8">cv. AG2017</strain>
        <tissue evidence="6">Leaf</tissue>
    </source>
</reference>